<dbReference type="PANTHER" id="PTHR45786">
    <property type="entry name" value="DNA BINDING PROTEIN-LIKE"/>
    <property type="match status" value="1"/>
</dbReference>
<organism evidence="2 3">
    <name type="scientific">Solanum stoloniferum</name>
    <dbReference type="NCBI Taxonomy" id="62892"/>
    <lineage>
        <taxon>Eukaryota</taxon>
        <taxon>Viridiplantae</taxon>
        <taxon>Streptophyta</taxon>
        <taxon>Embryophyta</taxon>
        <taxon>Tracheophyta</taxon>
        <taxon>Spermatophyta</taxon>
        <taxon>Magnoliopsida</taxon>
        <taxon>eudicotyledons</taxon>
        <taxon>Gunneridae</taxon>
        <taxon>Pentapetalae</taxon>
        <taxon>asterids</taxon>
        <taxon>lamiids</taxon>
        <taxon>Solanales</taxon>
        <taxon>Solanaceae</taxon>
        <taxon>Solanoideae</taxon>
        <taxon>Solaneae</taxon>
        <taxon>Solanum</taxon>
    </lineage>
</organism>
<accession>A0ABD2U8Q6</accession>
<evidence type="ECO:0000313" key="3">
    <source>
        <dbReference type="Proteomes" id="UP001627284"/>
    </source>
</evidence>
<comment type="caution">
    <text evidence="2">The sequence shown here is derived from an EMBL/GenBank/DDBJ whole genome shotgun (WGS) entry which is preliminary data.</text>
</comment>
<dbReference type="EMBL" id="JBJKTR010000006">
    <property type="protein sequence ID" value="KAL3365181.1"/>
    <property type="molecule type" value="Genomic_DNA"/>
</dbReference>
<dbReference type="EMBL" id="JBJKTR010000006">
    <property type="protein sequence ID" value="KAL3365185.1"/>
    <property type="molecule type" value="Genomic_DNA"/>
</dbReference>
<dbReference type="Pfam" id="PF14214">
    <property type="entry name" value="Helitron_like_N"/>
    <property type="match status" value="1"/>
</dbReference>
<evidence type="ECO:0000313" key="2">
    <source>
        <dbReference type="EMBL" id="KAL3365179.1"/>
    </source>
</evidence>
<reference evidence="2 3" key="1">
    <citation type="submission" date="2024-05" db="EMBL/GenBank/DDBJ databases">
        <title>De novo assembly of an allotetraploid wild potato.</title>
        <authorList>
            <person name="Hosaka A.J."/>
        </authorList>
    </citation>
    <scope>NUCLEOTIDE SEQUENCE [LARGE SCALE GENOMIC DNA]</scope>
    <source>
        <tissue evidence="2">Young leaves</tissue>
    </source>
</reference>
<name>A0ABD2U8Q6_9SOLN</name>
<dbReference type="Proteomes" id="UP001627284">
    <property type="component" value="Unassembled WGS sequence"/>
</dbReference>
<gene>
    <name evidence="2" type="ORF">AABB24_010370</name>
</gene>
<dbReference type="EMBL" id="JBJKTR010000006">
    <property type="protein sequence ID" value="KAL3365177.1"/>
    <property type="molecule type" value="Genomic_DNA"/>
</dbReference>
<protein>
    <recommendedName>
        <fullName evidence="1">Helitron helicase-like domain-containing protein</fullName>
    </recommendedName>
</protein>
<dbReference type="EMBL" id="JBJKTR010000006">
    <property type="protein sequence ID" value="KAL3365184.1"/>
    <property type="molecule type" value="Genomic_DNA"/>
</dbReference>
<keyword evidence="3" id="KW-1185">Reference proteome</keyword>
<dbReference type="PANTHER" id="PTHR45786:SF78">
    <property type="entry name" value="ATP-DEPENDENT DNA HELICASE"/>
    <property type="match status" value="1"/>
</dbReference>
<proteinExistence type="predicted"/>
<dbReference type="InterPro" id="IPR025476">
    <property type="entry name" value="Helitron_helicase-like"/>
</dbReference>
<dbReference type="EMBL" id="JBJKTR010000006">
    <property type="protein sequence ID" value="KAL3365182.1"/>
    <property type="molecule type" value="Genomic_DNA"/>
</dbReference>
<feature type="domain" description="Helitron helicase-like" evidence="1">
    <location>
        <begin position="266"/>
        <end position="447"/>
    </location>
</feature>
<evidence type="ECO:0000259" key="1">
    <source>
        <dbReference type="Pfam" id="PF14214"/>
    </source>
</evidence>
<dbReference type="AlphaFoldDB" id="A0ABD2U8Q6"/>
<sequence>MPTDLQNFFLGDSKECQHFHTYSRAYNNMFSFTSLGVHYDRELTKRNHGIYTFRVQGQMYHFIDDLIPSTGKAKNLQLYFYDNENELTNRMTLSYNLNELIITKLMDMLKFNPYSTFLRSLTVVPNLSQFYIALNSSSNLDQRTYNLPTASEVGAIWIEDQLNDKIPTPHIRIYTHSNKSQLVNYYYGCYDPLQYPLLFPYGQNGWHCGIKKFNKTYTYSKTTKASEYDQLPGVNNITSIDRLPHIESTVLSKGLRKRNTVSCREYYCYKFQIRDEEPNETLYSGRVFQQYRVDQYIKLETQRLDFVSFNQDLFRVEAFQGIIDLLRQGERDASNIGRQKFLLGSFIGGPRDMRRRYMDAIALVQHFGKLDIFLTMTCNSCWPEIHEHLHPMEEVQNRPDLVSRVFKAKVEELKTDIQKTNIFGKIAAFMYTIEFQKRGLPHAHFLIILMDRYKLLTPQSYDKIVCAELPDPHIDHHLYKLVTKHMIHAPCGYLNPSNSCMQKDGKCKFKYPKQLTEQTTKGKNSYPLYKRPKIIRPIKVRGHNIDNSWTVPYNPFLLKKFGCHINVEICSDIKVIKYIYKYICKGHDKIAFSVHNNDTNVEIDEIKEYQSARWVSPPESVLRLFAFSISEMTPSICQLQLHLDVQQFVSLKNNQTIDQIINNPMIKKTMLT</sequence>
<dbReference type="EMBL" id="JBJKTR010000006">
    <property type="protein sequence ID" value="KAL3365179.1"/>
    <property type="molecule type" value="Genomic_DNA"/>
</dbReference>